<protein>
    <submittedName>
        <fullName evidence="5">GntR family transcriptional regulator</fullName>
    </submittedName>
</protein>
<dbReference type="CDD" id="cd07377">
    <property type="entry name" value="WHTH_GntR"/>
    <property type="match status" value="3"/>
</dbReference>
<dbReference type="InterPro" id="IPR036390">
    <property type="entry name" value="WH_DNA-bd_sf"/>
</dbReference>
<gene>
    <name evidence="5" type="ORF">F9B16_33005</name>
</gene>
<dbReference type="PRINTS" id="PR00035">
    <property type="entry name" value="HTHGNTR"/>
</dbReference>
<dbReference type="PROSITE" id="PS50949">
    <property type="entry name" value="HTH_GNTR"/>
    <property type="match status" value="3"/>
</dbReference>
<dbReference type="RefSeq" id="WP_151544142.1">
    <property type="nucleotide sequence ID" value="NZ_WBMR01000130.1"/>
</dbReference>
<keyword evidence="1" id="KW-0805">Transcription regulation</keyword>
<comment type="caution">
    <text evidence="5">The sequence shown here is derived from an EMBL/GenBank/DDBJ whole genome shotgun (WGS) entry which is preliminary data.</text>
</comment>
<evidence type="ECO:0000256" key="1">
    <source>
        <dbReference type="ARBA" id="ARBA00023015"/>
    </source>
</evidence>
<dbReference type="PANTHER" id="PTHR44846:SF1">
    <property type="entry name" value="MANNOSYL-D-GLYCERATE TRANSPORT_METABOLISM SYSTEM REPRESSOR MNGR-RELATED"/>
    <property type="match status" value="1"/>
</dbReference>
<dbReference type="GO" id="GO:0003700">
    <property type="term" value="F:DNA-binding transcription factor activity"/>
    <property type="evidence" value="ECO:0007669"/>
    <property type="project" value="InterPro"/>
</dbReference>
<dbReference type="GO" id="GO:0045892">
    <property type="term" value="P:negative regulation of DNA-templated transcription"/>
    <property type="evidence" value="ECO:0007669"/>
    <property type="project" value="TreeGrafter"/>
</dbReference>
<dbReference type="InterPro" id="IPR000524">
    <property type="entry name" value="Tscrpt_reg_HTH_GntR"/>
</dbReference>
<dbReference type="GO" id="GO:0003677">
    <property type="term" value="F:DNA binding"/>
    <property type="evidence" value="ECO:0007669"/>
    <property type="project" value="UniProtKB-KW"/>
</dbReference>
<keyword evidence="3" id="KW-0804">Transcription</keyword>
<keyword evidence="6" id="KW-1185">Reference proteome</keyword>
<dbReference type="SMART" id="SM00345">
    <property type="entry name" value="HTH_GNTR"/>
    <property type="match status" value="3"/>
</dbReference>
<keyword evidence="2" id="KW-0238">DNA-binding</keyword>
<dbReference type="Gene3D" id="1.10.10.10">
    <property type="entry name" value="Winged helix-like DNA-binding domain superfamily/Winged helix DNA-binding domain"/>
    <property type="match status" value="3"/>
</dbReference>
<dbReference type="EMBL" id="WBMR01000130">
    <property type="protein sequence ID" value="KAB2371135.1"/>
    <property type="molecule type" value="Genomic_DNA"/>
</dbReference>
<dbReference type="Pfam" id="PF00392">
    <property type="entry name" value="GntR"/>
    <property type="match status" value="3"/>
</dbReference>
<feature type="domain" description="HTH gntR-type" evidence="4">
    <location>
        <begin position="3"/>
        <end position="71"/>
    </location>
</feature>
<dbReference type="AlphaFoldDB" id="A0A6L3VJK4"/>
<reference evidence="5 6" key="1">
    <citation type="submission" date="2019-09" db="EMBL/GenBank/DDBJ databases">
        <title>Actinomadura physcomitrii sp. nov., a novel actinomycete isolated from moss [Physcomitrium sphaericum (Ludw) Fuernr].</title>
        <authorList>
            <person name="Liu C."/>
            <person name="Zhuang X."/>
        </authorList>
    </citation>
    <scope>NUCLEOTIDE SEQUENCE [LARGE SCALE GENOMIC DNA]</scope>
    <source>
        <strain evidence="5 6">CYP1-1B</strain>
    </source>
</reference>
<evidence type="ECO:0000313" key="5">
    <source>
        <dbReference type="EMBL" id="KAB2371135.1"/>
    </source>
</evidence>
<dbReference type="SUPFAM" id="SSF46785">
    <property type="entry name" value="Winged helix' DNA-binding domain"/>
    <property type="match status" value="3"/>
</dbReference>
<dbReference type="InterPro" id="IPR050679">
    <property type="entry name" value="Bact_HTH_transcr_reg"/>
</dbReference>
<evidence type="ECO:0000313" key="6">
    <source>
        <dbReference type="Proteomes" id="UP000483004"/>
    </source>
</evidence>
<accession>A0A6L3VJK4</accession>
<name>A0A6L3VJK4_9ACTN</name>
<feature type="domain" description="HTH gntR-type" evidence="4">
    <location>
        <begin position="150"/>
        <end position="218"/>
    </location>
</feature>
<evidence type="ECO:0000256" key="2">
    <source>
        <dbReference type="ARBA" id="ARBA00023125"/>
    </source>
</evidence>
<dbReference type="Proteomes" id="UP000483004">
    <property type="component" value="Unassembled WGS sequence"/>
</dbReference>
<organism evidence="5 6">
    <name type="scientific">Actinomadura montaniterrae</name>
    <dbReference type="NCBI Taxonomy" id="1803903"/>
    <lineage>
        <taxon>Bacteria</taxon>
        <taxon>Bacillati</taxon>
        <taxon>Actinomycetota</taxon>
        <taxon>Actinomycetes</taxon>
        <taxon>Streptosporangiales</taxon>
        <taxon>Thermomonosporaceae</taxon>
        <taxon>Actinomadura</taxon>
    </lineage>
</organism>
<sequence>MANVGFREIADGLQERIRSGDLAPGAPVPSESALASEYGVSRTTARRALVALEEKGLIQGGAGRVRAVRSSSSAPRSLARYEQIAAVIRAEIDDGTLRPGQQVGTESFLAARFDVSPGTVRRALQELANDGAVTGVSGRGWFVMSEDGPPTRTSETASAIREGIRSGEWAIGARLPGELALAERFGVARITVRRAFDLLESEGLIGRVPGIGRTVLRGSA</sequence>
<dbReference type="PANTHER" id="PTHR44846">
    <property type="entry name" value="MANNOSYL-D-GLYCERATE TRANSPORT/METABOLISM SYSTEM REPRESSOR MNGR-RELATED"/>
    <property type="match status" value="1"/>
</dbReference>
<evidence type="ECO:0000259" key="4">
    <source>
        <dbReference type="PROSITE" id="PS50949"/>
    </source>
</evidence>
<dbReference type="OrthoDB" id="3402772at2"/>
<feature type="domain" description="HTH gntR-type" evidence="4">
    <location>
        <begin position="78"/>
        <end position="146"/>
    </location>
</feature>
<proteinExistence type="predicted"/>
<evidence type="ECO:0000256" key="3">
    <source>
        <dbReference type="ARBA" id="ARBA00023163"/>
    </source>
</evidence>
<dbReference type="InterPro" id="IPR036388">
    <property type="entry name" value="WH-like_DNA-bd_sf"/>
</dbReference>